<feature type="region of interest" description="Disordered" evidence="2">
    <location>
        <begin position="1065"/>
        <end position="1101"/>
    </location>
</feature>
<dbReference type="EMBL" id="JAFNEN010000044">
    <property type="protein sequence ID" value="KAG8198062.1"/>
    <property type="molecule type" value="Genomic_DNA"/>
</dbReference>
<dbReference type="InterPro" id="IPR036322">
    <property type="entry name" value="WD40_repeat_dom_sf"/>
</dbReference>
<dbReference type="PANTHER" id="PTHR45589">
    <property type="entry name" value="WD REPEAT DOMAIN 62, ISOFORM G"/>
    <property type="match status" value="1"/>
</dbReference>
<feature type="repeat" description="WD" evidence="1">
    <location>
        <begin position="620"/>
        <end position="661"/>
    </location>
</feature>
<evidence type="ECO:0000256" key="1">
    <source>
        <dbReference type="PROSITE-ProRule" id="PRU00221"/>
    </source>
</evidence>
<organism evidence="4 5">
    <name type="scientific">Oedothorax gibbosus</name>
    <dbReference type="NCBI Taxonomy" id="931172"/>
    <lineage>
        <taxon>Eukaryota</taxon>
        <taxon>Metazoa</taxon>
        <taxon>Ecdysozoa</taxon>
        <taxon>Arthropoda</taxon>
        <taxon>Chelicerata</taxon>
        <taxon>Arachnida</taxon>
        <taxon>Araneae</taxon>
        <taxon>Araneomorphae</taxon>
        <taxon>Entelegynae</taxon>
        <taxon>Araneoidea</taxon>
        <taxon>Linyphiidae</taxon>
        <taxon>Erigoninae</taxon>
        <taxon>Oedothorax</taxon>
    </lineage>
</organism>
<feature type="domain" description="MABP1/WDR62 second WD40" evidence="3">
    <location>
        <begin position="308"/>
        <end position="653"/>
    </location>
</feature>
<proteinExistence type="predicted"/>
<feature type="compositionally biased region" description="Basic and acidic residues" evidence="2">
    <location>
        <begin position="1084"/>
        <end position="1101"/>
    </location>
</feature>
<dbReference type="SMART" id="SM00320">
    <property type="entry name" value="WD40"/>
    <property type="match status" value="11"/>
</dbReference>
<sequence length="1540" mass="171415">MNLPSDNVFRPFDESVKVKLEKVLGLTVSNNAAFDCDPNSSIVAYPAGCVVVVYNVRKNKQGHILSSSKKTITSLAFSSDGKYLATGECGHQPHVRVWDVQEKTQIAEFQGHKYGINCVAFSPNLKYVVSVGSQHDMIVNVWDWKNNVKVASNKVSCKVKALSFASNGNYFVTVGNRHVKFWYLECSRSNKFKHEPVPLMGRSAILGDQRNNYFCDVACGKGDMVESTYAITKSGLLCEFNSRRLLDNKTGSSNPSNAKYPDTIAIALDETNRKVTCVYNDHSLYVWDIKEVKKVGKAHSFMYHSACIWGIEVYPEVHENAKNVLPKGTFLTCSSDDTIRFWNLESSLEQDTVYHRNIYSSELLKILYVDPELSYLCDTDQNSSGSNDKVDTTYDGKNGVRCLRISTDGRSLASGDRSGNIRIHDLEFVEELCKIEAHDSEVLCLEYSKPVTVSGQEKRYLASASRDRLIHVFDVKQDHSFQQTLDDHSSSITAVRFVQSDGNLQMISCGADKSIIFRKAAFNPQLSLVREHHVVGKTTLYDMEVDAQQKHILTACQDRNIRVYSVANGKHVRCFRGSQGEDGTLIKVVLDSSGTYLATSCTDKSLYLYDYITGECLATMFGHSELVTGLKFTNDGHHLISVSGDGCIFMWKLPTDVTQTMLNKQTLVEGNGLPSLWQDGRKSAVTLTKPLQVDENEEDKPSEELNLVNHTNGDVDHTPVGYRFSIGQLPQWAKKQMLDKLPETSTNNQILPPPIPPRGRWAQRIDGQGLVVRSYLDSDSVIPFPNNNSNETDGSQLKQIDEDAVQNEFNQRPMNEMKDGFEVSQHSLQEILNGTCNEEMNGGVVMRQNSNSMRNSNNRKAKIRPLSSSTTIKLDDVDAEDERSDSEISEMVYYPASEDGSDTIDMSFHVCANNEDNKESTGHLKKQRMLSDAPAINTPDQIETNSDDEDVSTPVDSDRSFLSSLCISTENLERLGQREKFMKSNYESLEKPDPIEVRHNDIVDRNFYRQSISAKFLAGSLLPFKRNLTNGTVKSTGLPERPMTTPTKKREELLKALSDAKKTLETVRHRSGLSSSKSIADLHSTPDHEMFKSPRYRSPSDIRKAASMTDLSINLSNRSIFSPPPTVNNNNESKTSAPLWSQSKMYPIDTDSPPESPKLNTPTHSQQNLLNQTFPAASQPEPVCRSNSSSSLYAKNGSNSSTGNLYKTSSVYSLDRTSPYRSAARPQLSLLRNSPAPGGRPSLPSLPQRPQSMVATSQLATDSSSDSSPTEMTPVKSGRPISGSRPMAIRHRFSSLSENVEPFNGTEAASKEGSQKQRLKSRSEWDLKNSSMDDGMKGKDLWQSSRYLSYSPRKSYIRPLKLNPGVRNVMHSTPTSFCGSDGNKDLEFPDQCSFLAWDPLTVPLTSELCENIGDNLTRISAFAMQVLQRVTSSTDLPPEEKSSMMSTLHQSMWLAQQSLRPAAPHPSPWAGSLENLHDPRRLPGLNFAAANGNDPGMQRLHPSQSQPEGIDVMAVLEQYSNQLVSIIEKKIAGSQDKPNN</sequence>
<feature type="compositionally biased region" description="Polar residues" evidence="2">
    <location>
        <begin position="1185"/>
        <end position="1220"/>
    </location>
</feature>
<feature type="compositionally biased region" description="Polar residues" evidence="2">
    <location>
        <begin position="1127"/>
        <end position="1144"/>
    </location>
</feature>
<keyword evidence="1" id="KW-0853">WD repeat</keyword>
<keyword evidence="5" id="KW-1185">Reference proteome</keyword>
<evidence type="ECO:0000256" key="2">
    <source>
        <dbReference type="SAM" id="MobiDB-lite"/>
    </source>
</evidence>
<protein>
    <recommendedName>
        <fullName evidence="3">MABP1/WDR62 second WD40 domain-containing protein</fullName>
    </recommendedName>
</protein>
<dbReference type="Gene3D" id="2.130.10.10">
    <property type="entry name" value="YVTN repeat-like/Quinoprotein amine dehydrogenase"/>
    <property type="match status" value="3"/>
</dbReference>
<dbReference type="InterPro" id="IPR015943">
    <property type="entry name" value="WD40/YVTN_repeat-like_dom_sf"/>
</dbReference>
<gene>
    <name evidence="4" type="ORF">JTE90_020896</name>
</gene>
<dbReference type="PANTHER" id="PTHR45589:SF1">
    <property type="entry name" value="WD REPEAT DOMAIN 62, ISOFORM G"/>
    <property type="match status" value="1"/>
</dbReference>
<name>A0AAV6VQF5_9ARAC</name>
<evidence type="ECO:0000313" key="5">
    <source>
        <dbReference type="Proteomes" id="UP000827092"/>
    </source>
</evidence>
<accession>A0AAV6VQF5</accession>
<dbReference type="PROSITE" id="PS50082">
    <property type="entry name" value="WD_REPEATS_2"/>
    <property type="match status" value="2"/>
</dbReference>
<comment type="caution">
    <text evidence="4">The sequence shown here is derived from an EMBL/GenBank/DDBJ whole genome shotgun (WGS) entry which is preliminary data.</text>
</comment>
<feature type="region of interest" description="Disordered" evidence="2">
    <location>
        <begin position="1461"/>
        <end position="1504"/>
    </location>
</feature>
<dbReference type="Pfam" id="PF00400">
    <property type="entry name" value="WD40"/>
    <property type="match status" value="3"/>
</dbReference>
<evidence type="ECO:0000259" key="3">
    <source>
        <dbReference type="Pfam" id="PF24782"/>
    </source>
</evidence>
<feature type="region of interest" description="Disordered" evidence="2">
    <location>
        <begin position="1116"/>
        <end position="1333"/>
    </location>
</feature>
<dbReference type="GO" id="GO:0007099">
    <property type="term" value="P:centriole replication"/>
    <property type="evidence" value="ECO:0007669"/>
    <property type="project" value="TreeGrafter"/>
</dbReference>
<dbReference type="InterPro" id="IPR001680">
    <property type="entry name" value="WD40_rpt"/>
</dbReference>
<evidence type="ECO:0000313" key="4">
    <source>
        <dbReference type="EMBL" id="KAG8198062.1"/>
    </source>
</evidence>
<dbReference type="SUPFAM" id="SSF50978">
    <property type="entry name" value="WD40 repeat-like"/>
    <property type="match status" value="2"/>
</dbReference>
<feature type="compositionally biased region" description="Basic and acidic residues" evidence="2">
    <location>
        <begin position="1309"/>
        <end position="1327"/>
    </location>
</feature>
<feature type="compositionally biased region" description="Polar residues" evidence="2">
    <location>
        <begin position="1158"/>
        <end position="1176"/>
    </location>
</feature>
<feature type="region of interest" description="Disordered" evidence="2">
    <location>
        <begin position="917"/>
        <end position="957"/>
    </location>
</feature>
<dbReference type="InterPro" id="IPR052779">
    <property type="entry name" value="WDR62"/>
</dbReference>
<feature type="compositionally biased region" description="Low complexity" evidence="2">
    <location>
        <begin position="1240"/>
        <end position="1252"/>
    </location>
</feature>
<dbReference type="PROSITE" id="PS50294">
    <property type="entry name" value="WD_REPEATS_REGION"/>
    <property type="match status" value="1"/>
</dbReference>
<feature type="region of interest" description="Disordered" evidence="2">
    <location>
        <begin position="848"/>
        <end position="869"/>
    </location>
</feature>
<dbReference type="Proteomes" id="UP000827092">
    <property type="component" value="Unassembled WGS sequence"/>
</dbReference>
<dbReference type="GO" id="GO:0072686">
    <property type="term" value="C:mitotic spindle"/>
    <property type="evidence" value="ECO:0007669"/>
    <property type="project" value="TreeGrafter"/>
</dbReference>
<reference evidence="4 5" key="1">
    <citation type="journal article" date="2022" name="Nat. Ecol. Evol.">
        <title>A masculinizing supergene underlies an exaggerated male reproductive morph in a spider.</title>
        <authorList>
            <person name="Hendrickx F."/>
            <person name="De Corte Z."/>
            <person name="Sonet G."/>
            <person name="Van Belleghem S.M."/>
            <person name="Kostlbacher S."/>
            <person name="Vangestel C."/>
        </authorList>
    </citation>
    <scope>NUCLEOTIDE SEQUENCE [LARGE SCALE GENOMIC DNA]</scope>
    <source>
        <strain evidence="4">W744_W776</strain>
    </source>
</reference>
<feature type="repeat" description="WD" evidence="1">
    <location>
        <begin position="109"/>
        <end position="152"/>
    </location>
</feature>
<dbReference type="Pfam" id="PF24782">
    <property type="entry name" value="WD40_MABP1-WDR62_2nd"/>
    <property type="match status" value="1"/>
</dbReference>
<dbReference type="InterPro" id="IPR056162">
    <property type="entry name" value="WD40_MABP1-WDR62_2nd"/>
</dbReference>